<sequence>MGQLLGKKYIYLGLYDSEVEAARAYDKAAIQCNGKEAVTNFDPSIYEQELISEAKYGGREHALDLSLGIGNPSLADGHDKNHNAGGYPFQNDPIDRASDRKTKYQHWITEPRLPPTHHGQAFSSQHSSTWNGVNPLFFPGFEERAIERTAEIAPWANWAWQTQIEGAHGNVLPVSVFSTAASSGFPSIATASSAAIDVSHFSNSCALQYPTM</sequence>
<dbReference type="SMART" id="SM00380">
    <property type="entry name" value="AP2"/>
    <property type="match status" value="1"/>
</dbReference>
<keyword evidence="2" id="KW-0805">Transcription regulation</keyword>
<dbReference type="GO" id="GO:0003677">
    <property type="term" value="F:DNA binding"/>
    <property type="evidence" value="ECO:0007669"/>
    <property type="project" value="UniProtKB-KW"/>
</dbReference>
<evidence type="ECO:0000313" key="7">
    <source>
        <dbReference type="EMBL" id="MBA4621696.1"/>
    </source>
</evidence>
<dbReference type="EMBL" id="GISG01034968">
    <property type="protein sequence ID" value="MBA4621696.1"/>
    <property type="molecule type" value="Transcribed_RNA"/>
</dbReference>
<dbReference type="CDD" id="cd00018">
    <property type="entry name" value="AP2"/>
    <property type="match status" value="1"/>
</dbReference>
<dbReference type="PANTHER" id="PTHR32467:SF118">
    <property type="entry name" value="ETHYLENE-RESPONSIVE TRANSCRIPTION FACTOR RAP2-7"/>
    <property type="match status" value="1"/>
</dbReference>
<evidence type="ECO:0000259" key="6">
    <source>
        <dbReference type="PROSITE" id="PS51032"/>
    </source>
</evidence>
<keyword evidence="5" id="KW-0539">Nucleus</keyword>
<dbReference type="SUPFAM" id="SSF54171">
    <property type="entry name" value="DNA-binding domain"/>
    <property type="match status" value="1"/>
</dbReference>
<protein>
    <recommendedName>
        <fullName evidence="6">AP2/ERF domain-containing protein</fullName>
    </recommendedName>
</protein>
<keyword evidence="3" id="KW-0238">DNA-binding</keyword>
<reference evidence="7" key="1">
    <citation type="journal article" date="2013" name="J. Plant Res.">
        <title>Effect of fungi and light on seed germination of three Opuntia species from semiarid lands of central Mexico.</title>
        <authorList>
            <person name="Delgado-Sanchez P."/>
            <person name="Jimenez-Bremont J.F."/>
            <person name="Guerrero-Gonzalez Mde L."/>
            <person name="Flores J."/>
        </authorList>
    </citation>
    <scope>NUCLEOTIDE SEQUENCE</scope>
    <source>
        <tissue evidence="7">Cladode</tissue>
    </source>
</reference>
<name>A0A7C8YM18_OPUST</name>
<evidence type="ECO:0000256" key="4">
    <source>
        <dbReference type="ARBA" id="ARBA00023163"/>
    </source>
</evidence>
<dbReference type="Gene3D" id="3.30.730.10">
    <property type="entry name" value="AP2/ERF domain"/>
    <property type="match status" value="1"/>
</dbReference>
<comment type="subcellular location">
    <subcellularLocation>
        <location evidence="1">Nucleus</location>
    </subcellularLocation>
</comment>
<evidence type="ECO:0000256" key="1">
    <source>
        <dbReference type="ARBA" id="ARBA00004123"/>
    </source>
</evidence>
<reference evidence="7" key="2">
    <citation type="submission" date="2020-07" db="EMBL/GenBank/DDBJ databases">
        <authorList>
            <person name="Vera ALvarez R."/>
            <person name="Arias-Moreno D.M."/>
            <person name="Jimenez-Jacinto V."/>
            <person name="Jimenez-Bremont J.F."/>
            <person name="Swaminathan K."/>
            <person name="Moose S.P."/>
            <person name="Guerrero-Gonzalez M.L."/>
            <person name="Marino-Ramirez L."/>
            <person name="Landsman D."/>
            <person name="Rodriguez-Kessler M."/>
            <person name="Delgado-Sanchez P."/>
        </authorList>
    </citation>
    <scope>NUCLEOTIDE SEQUENCE</scope>
    <source>
        <tissue evidence="7">Cladode</tissue>
    </source>
</reference>
<dbReference type="AlphaFoldDB" id="A0A7C8YM18"/>
<evidence type="ECO:0000256" key="3">
    <source>
        <dbReference type="ARBA" id="ARBA00023125"/>
    </source>
</evidence>
<evidence type="ECO:0000256" key="5">
    <source>
        <dbReference type="ARBA" id="ARBA00023242"/>
    </source>
</evidence>
<dbReference type="InterPro" id="IPR001471">
    <property type="entry name" value="AP2/ERF_dom"/>
</dbReference>
<feature type="domain" description="AP2/ERF" evidence="6">
    <location>
        <begin position="1"/>
        <end position="42"/>
    </location>
</feature>
<organism evidence="7">
    <name type="scientific">Opuntia streptacantha</name>
    <name type="common">Prickly pear cactus</name>
    <name type="synonym">Opuntia cardona</name>
    <dbReference type="NCBI Taxonomy" id="393608"/>
    <lineage>
        <taxon>Eukaryota</taxon>
        <taxon>Viridiplantae</taxon>
        <taxon>Streptophyta</taxon>
        <taxon>Embryophyta</taxon>
        <taxon>Tracheophyta</taxon>
        <taxon>Spermatophyta</taxon>
        <taxon>Magnoliopsida</taxon>
        <taxon>eudicotyledons</taxon>
        <taxon>Gunneridae</taxon>
        <taxon>Pentapetalae</taxon>
        <taxon>Caryophyllales</taxon>
        <taxon>Cactineae</taxon>
        <taxon>Cactaceae</taxon>
        <taxon>Opuntioideae</taxon>
        <taxon>Opuntia</taxon>
    </lineage>
</organism>
<proteinExistence type="predicted"/>
<dbReference type="InterPro" id="IPR016177">
    <property type="entry name" value="DNA-bd_dom_sf"/>
</dbReference>
<keyword evidence="4" id="KW-0804">Transcription</keyword>
<dbReference type="GO" id="GO:0003700">
    <property type="term" value="F:DNA-binding transcription factor activity"/>
    <property type="evidence" value="ECO:0007669"/>
    <property type="project" value="InterPro"/>
</dbReference>
<dbReference type="InterPro" id="IPR036955">
    <property type="entry name" value="AP2/ERF_dom_sf"/>
</dbReference>
<dbReference type="GO" id="GO:0005634">
    <property type="term" value="C:nucleus"/>
    <property type="evidence" value="ECO:0007669"/>
    <property type="project" value="UniProtKB-SubCell"/>
</dbReference>
<accession>A0A7C8YM18</accession>
<dbReference type="PANTHER" id="PTHR32467">
    <property type="entry name" value="AP2-LIKE ETHYLENE-RESPONSIVE TRANSCRIPTION FACTOR"/>
    <property type="match status" value="1"/>
</dbReference>
<evidence type="ECO:0000256" key="2">
    <source>
        <dbReference type="ARBA" id="ARBA00023015"/>
    </source>
</evidence>
<dbReference type="PROSITE" id="PS51032">
    <property type="entry name" value="AP2_ERF"/>
    <property type="match status" value="1"/>
</dbReference>